<evidence type="ECO:0000256" key="4">
    <source>
        <dbReference type="ARBA" id="ARBA00022676"/>
    </source>
</evidence>
<organism evidence="12 13">
    <name type="scientific">Ogataea philodendri</name>
    <dbReference type="NCBI Taxonomy" id="1378263"/>
    <lineage>
        <taxon>Eukaryota</taxon>
        <taxon>Fungi</taxon>
        <taxon>Dikarya</taxon>
        <taxon>Ascomycota</taxon>
        <taxon>Saccharomycotina</taxon>
        <taxon>Pichiomycetes</taxon>
        <taxon>Pichiales</taxon>
        <taxon>Pichiaceae</taxon>
        <taxon>Ogataea</taxon>
    </lineage>
</organism>
<proteinExistence type="inferred from homology"/>
<dbReference type="GeneID" id="70233444"/>
<keyword evidence="4" id="KW-0328">Glycosyltransferase</keyword>
<dbReference type="AlphaFoldDB" id="A0A9P8PD14"/>
<dbReference type="PANTHER" id="PTHR43285:SF2">
    <property type="entry name" value="ANTHRANILATE PHOSPHORIBOSYLTRANSFERASE"/>
    <property type="match status" value="1"/>
</dbReference>
<reference evidence="12" key="2">
    <citation type="submission" date="2021-01" db="EMBL/GenBank/DDBJ databases">
        <authorList>
            <person name="Schikora-Tamarit M.A."/>
        </authorList>
    </citation>
    <scope>NUCLEOTIDE SEQUENCE</scope>
    <source>
        <strain evidence="12">CBS6075</strain>
    </source>
</reference>
<dbReference type="SUPFAM" id="SSF52418">
    <property type="entry name" value="Nucleoside phosphorylase/phosphoribosyltransferase catalytic domain"/>
    <property type="match status" value="1"/>
</dbReference>
<dbReference type="Proteomes" id="UP000769157">
    <property type="component" value="Unassembled WGS sequence"/>
</dbReference>
<comment type="similarity">
    <text evidence="8">Belongs to the anthranilate phosphoribosyltransferase family.</text>
</comment>
<dbReference type="Gene3D" id="3.40.1030.10">
    <property type="entry name" value="Nucleoside phosphorylase/phosphoribosyltransferase catalytic domain"/>
    <property type="match status" value="1"/>
</dbReference>
<dbReference type="Pfam" id="PF00591">
    <property type="entry name" value="Glycos_transf_3"/>
    <property type="match status" value="1"/>
</dbReference>
<evidence type="ECO:0000259" key="11">
    <source>
        <dbReference type="Pfam" id="PF02885"/>
    </source>
</evidence>
<evidence type="ECO:0000256" key="8">
    <source>
        <dbReference type="ARBA" id="ARBA00061500"/>
    </source>
</evidence>
<accession>A0A9P8PD14</accession>
<dbReference type="RefSeq" id="XP_046063618.1">
    <property type="nucleotide sequence ID" value="XM_046202241.1"/>
</dbReference>
<name>A0A9P8PD14_9ASCO</name>
<dbReference type="GO" id="GO:0004048">
    <property type="term" value="F:anthranilate phosphoribosyltransferase activity"/>
    <property type="evidence" value="ECO:0007669"/>
    <property type="project" value="UniProtKB-EC"/>
</dbReference>
<keyword evidence="6" id="KW-0822">Tryptophan biosynthesis</keyword>
<keyword evidence="3" id="KW-0028">Amino-acid biosynthesis</keyword>
<evidence type="ECO:0000313" key="13">
    <source>
        <dbReference type="Proteomes" id="UP000769157"/>
    </source>
</evidence>
<keyword evidence="7" id="KW-0057">Aromatic amino acid biosynthesis</keyword>
<feature type="domain" description="Glycosyl transferase family 3 N-terminal" evidence="11">
    <location>
        <begin position="7"/>
        <end position="69"/>
    </location>
</feature>
<evidence type="ECO:0000256" key="1">
    <source>
        <dbReference type="ARBA" id="ARBA00004907"/>
    </source>
</evidence>
<keyword evidence="13" id="KW-1185">Reference proteome</keyword>
<reference evidence="12" key="1">
    <citation type="journal article" date="2021" name="Open Biol.">
        <title>Shared evolutionary footprints suggest mitochondrial oxidative damage underlies multiple complex I losses in fungi.</title>
        <authorList>
            <person name="Schikora-Tamarit M.A."/>
            <person name="Marcet-Houben M."/>
            <person name="Nosek J."/>
            <person name="Gabaldon T."/>
        </authorList>
    </citation>
    <scope>NUCLEOTIDE SEQUENCE</scope>
    <source>
        <strain evidence="12">CBS6075</strain>
    </source>
</reference>
<dbReference type="EMBL" id="JAEUBE010000137">
    <property type="protein sequence ID" value="KAH3669355.1"/>
    <property type="molecule type" value="Genomic_DNA"/>
</dbReference>
<dbReference type="OrthoDB" id="427800at2759"/>
<dbReference type="InterPro" id="IPR036320">
    <property type="entry name" value="Glycosyl_Trfase_fam3_N_dom_sf"/>
</dbReference>
<evidence type="ECO:0000256" key="9">
    <source>
        <dbReference type="ARBA" id="ARBA00071401"/>
    </source>
</evidence>
<feature type="domain" description="Glycosyl transferase family 3" evidence="10">
    <location>
        <begin position="84"/>
        <end position="347"/>
    </location>
</feature>
<dbReference type="PANTHER" id="PTHR43285">
    <property type="entry name" value="ANTHRANILATE PHOSPHORIBOSYLTRANSFERASE"/>
    <property type="match status" value="1"/>
</dbReference>
<dbReference type="SUPFAM" id="SSF47648">
    <property type="entry name" value="Nucleoside phosphorylase/phosphoribosyltransferase N-terminal domain"/>
    <property type="match status" value="1"/>
</dbReference>
<dbReference type="GO" id="GO:0000162">
    <property type="term" value="P:L-tryptophan biosynthetic process"/>
    <property type="evidence" value="ECO:0007669"/>
    <property type="project" value="UniProtKB-KW"/>
</dbReference>
<keyword evidence="5" id="KW-0808">Transferase</keyword>
<protein>
    <recommendedName>
        <fullName evidence="9">Anthranilate phosphoribosyltransferase</fullName>
        <ecNumber evidence="2">2.4.2.18</ecNumber>
    </recommendedName>
</protein>
<evidence type="ECO:0000256" key="3">
    <source>
        <dbReference type="ARBA" id="ARBA00022605"/>
    </source>
</evidence>
<dbReference type="InterPro" id="IPR005940">
    <property type="entry name" value="Anthranilate_Pribosyl_Tfrase"/>
</dbReference>
<dbReference type="InterPro" id="IPR017459">
    <property type="entry name" value="Glycosyl_Trfase_fam3_N_dom"/>
</dbReference>
<dbReference type="FunFam" id="3.40.1030.10:FF:000002">
    <property type="entry name" value="Anthranilate phosphoribosyltransferase"/>
    <property type="match status" value="1"/>
</dbReference>
<evidence type="ECO:0000256" key="5">
    <source>
        <dbReference type="ARBA" id="ARBA00022679"/>
    </source>
</evidence>
<evidence type="ECO:0000256" key="6">
    <source>
        <dbReference type="ARBA" id="ARBA00022822"/>
    </source>
</evidence>
<dbReference type="Pfam" id="PF02885">
    <property type="entry name" value="Glycos_trans_3N"/>
    <property type="match status" value="1"/>
</dbReference>
<evidence type="ECO:0000256" key="2">
    <source>
        <dbReference type="ARBA" id="ARBA00011948"/>
    </source>
</evidence>
<gene>
    <name evidence="12" type="ORF">OGAPHI_001476</name>
</gene>
<comment type="caution">
    <text evidence="12">The sequence shown here is derived from an EMBL/GenBank/DDBJ whole genome shotgun (WGS) entry which is preliminary data.</text>
</comment>
<evidence type="ECO:0000256" key="7">
    <source>
        <dbReference type="ARBA" id="ARBA00023141"/>
    </source>
</evidence>
<dbReference type="EC" id="2.4.2.18" evidence="2"/>
<evidence type="ECO:0000313" key="12">
    <source>
        <dbReference type="EMBL" id="KAH3669355.1"/>
    </source>
</evidence>
<dbReference type="HAMAP" id="MF_00211">
    <property type="entry name" value="TrpD"/>
    <property type="match status" value="1"/>
</dbReference>
<dbReference type="GO" id="GO:0005829">
    <property type="term" value="C:cytosol"/>
    <property type="evidence" value="ECO:0007669"/>
    <property type="project" value="TreeGrafter"/>
</dbReference>
<dbReference type="NCBIfam" id="TIGR01245">
    <property type="entry name" value="trpD"/>
    <property type="match status" value="1"/>
</dbReference>
<sequence>MSKVLTPYLRTLANSPEKFTTDDLAAALTLVFQGKTNDVELASFLTAFKIRGFEFDSEYIATAVETILKFSDIIPGHTVDPDGYIDVVGTGGDGQNTFNVSTSAAIVGAGMGLKVSKHGGKAATSSSGSGDLMTNLGVQLHKVDSKSVPAIVSSSTLCFLFAPAFHHGMAKVAPVRSSLGIPTIFNILGPLLNPIPIRSRILGVYTESLGKIYCEAAVKLDKKSGRAPADTMVVFGEVVLDEIAPIGYTKVWKYNKETDKIDEFRLHPSDFGLPEHSLDVVKSGTPKENAEVLTKILTNQVDLSPGADPIVDYILMNAGALAVVSGLASSWKHGVELARESISSGAAKKALDTFVATVNDI</sequence>
<dbReference type="InterPro" id="IPR000312">
    <property type="entry name" value="Glycosyl_Trfase_fam3"/>
</dbReference>
<dbReference type="Gene3D" id="1.20.970.10">
    <property type="entry name" value="Transferase, Pyrimidine Nucleoside Phosphorylase, Chain C"/>
    <property type="match status" value="1"/>
</dbReference>
<comment type="pathway">
    <text evidence="1">Amino-acid biosynthesis; L-tryptophan biosynthesis; L-tryptophan from chorismate: step 2/5.</text>
</comment>
<evidence type="ECO:0000259" key="10">
    <source>
        <dbReference type="Pfam" id="PF00591"/>
    </source>
</evidence>
<dbReference type="InterPro" id="IPR035902">
    <property type="entry name" value="Nuc_phospho_transferase"/>
</dbReference>